<keyword evidence="3" id="KW-1185">Reference proteome</keyword>
<dbReference type="Proteomes" id="UP000059680">
    <property type="component" value="Chromosome 11"/>
</dbReference>
<name>A0A0P0XZT3_ORYSJ</name>
<gene>
    <name evidence="2" type="ordered locus">Os11g0174700</name>
    <name evidence="2" type="ORF">OSNPB_110174700</name>
</gene>
<sequence length="334" mass="37973">MLCWVDLYRGIIVCDLFDEIPQLRYVSLPVDAPAAKFDNGRGDYSINPRMCPRQKRSFWVSDNGGELRFLDVSPRCCCGDLGATTCNNARNAFVISSWTLKMNDMRWVMDAMVDATELWSLDAYTGHGLPRVRPEYPLMIMDDPRLVFFVVQEEYQPEISFSDRGKWRVMFDMRSKKILSVSQYDESDTSWQPYSWLTYFPSKISNYFTSIGACSNVAKRPLIVTDKPAVSCIVSSNSLRSSSSRESSTKHSQMSKGVVASPEEILAALEEVPELDCDDMLRAYSILCDDIGRHRFRSLLGLPVSLRKKWLLIEIKSSEDCSICSLCTANMQRG</sequence>
<reference evidence="2 3" key="2">
    <citation type="journal article" date="2013" name="Plant Cell Physiol.">
        <title>Rice Annotation Project Database (RAP-DB): an integrative and interactive database for rice genomics.</title>
        <authorList>
            <person name="Sakai H."/>
            <person name="Lee S.S."/>
            <person name="Tanaka T."/>
            <person name="Numa H."/>
            <person name="Kim J."/>
            <person name="Kawahara Y."/>
            <person name="Wakimoto H."/>
            <person name="Yang C.C."/>
            <person name="Iwamoto M."/>
            <person name="Abe T."/>
            <person name="Yamada Y."/>
            <person name="Muto A."/>
            <person name="Inokuchi H."/>
            <person name="Ikemura T."/>
            <person name="Matsumoto T."/>
            <person name="Sasaki T."/>
            <person name="Itoh T."/>
        </authorList>
    </citation>
    <scope>NUCLEOTIDE SEQUENCE [LARGE SCALE GENOMIC DNA]</scope>
    <source>
        <strain evidence="3">cv. Nipponbare</strain>
    </source>
</reference>
<dbReference type="Pfam" id="PF07762">
    <property type="entry name" value="DUF1618"/>
    <property type="match status" value="1"/>
</dbReference>
<dbReference type="AlphaFoldDB" id="A0A0P0XZT3"/>
<dbReference type="PANTHER" id="PTHR33074">
    <property type="entry name" value="EXPRESSED PROTEIN-RELATED"/>
    <property type="match status" value="1"/>
</dbReference>
<dbReference type="InParanoid" id="A0A0P0XZT3"/>
<accession>A0A0P0XZT3</accession>
<reference evidence="2 3" key="3">
    <citation type="journal article" date="2013" name="Rice">
        <title>Improvement of the Oryza sativa Nipponbare reference genome using next generation sequence and optical map data.</title>
        <authorList>
            <person name="Kawahara Y."/>
            <person name="de la Bastide M."/>
            <person name="Hamilton J.P."/>
            <person name="Kanamori H."/>
            <person name="McCombie W.R."/>
            <person name="Ouyang S."/>
            <person name="Schwartz D.C."/>
            <person name="Tanaka T."/>
            <person name="Wu J."/>
            <person name="Zhou S."/>
            <person name="Childs K.L."/>
            <person name="Davidson R.M."/>
            <person name="Lin H."/>
            <person name="Quesada-Ocampo L."/>
            <person name="Vaillancourt B."/>
            <person name="Sakai H."/>
            <person name="Lee S.S."/>
            <person name="Kim J."/>
            <person name="Numa H."/>
            <person name="Itoh T."/>
            <person name="Buell C.R."/>
            <person name="Matsumoto T."/>
        </authorList>
    </citation>
    <scope>NUCLEOTIDE SEQUENCE [LARGE SCALE GENOMIC DNA]</scope>
    <source>
        <strain evidence="3">cv. Nipponbare</strain>
    </source>
</reference>
<evidence type="ECO:0000313" key="2">
    <source>
        <dbReference type="EMBL" id="BAT12900.1"/>
    </source>
</evidence>
<evidence type="ECO:0000313" key="3">
    <source>
        <dbReference type="Proteomes" id="UP000059680"/>
    </source>
</evidence>
<reference evidence="3" key="1">
    <citation type="journal article" date="2005" name="Nature">
        <title>The map-based sequence of the rice genome.</title>
        <authorList>
            <consortium name="International rice genome sequencing project (IRGSP)"/>
            <person name="Matsumoto T."/>
            <person name="Wu J."/>
            <person name="Kanamori H."/>
            <person name="Katayose Y."/>
            <person name="Fujisawa M."/>
            <person name="Namiki N."/>
            <person name="Mizuno H."/>
            <person name="Yamamoto K."/>
            <person name="Antonio B.A."/>
            <person name="Baba T."/>
            <person name="Sakata K."/>
            <person name="Nagamura Y."/>
            <person name="Aoki H."/>
            <person name="Arikawa K."/>
            <person name="Arita K."/>
            <person name="Bito T."/>
            <person name="Chiden Y."/>
            <person name="Fujitsuka N."/>
            <person name="Fukunaka R."/>
            <person name="Hamada M."/>
            <person name="Harada C."/>
            <person name="Hayashi A."/>
            <person name="Hijishita S."/>
            <person name="Honda M."/>
            <person name="Hosokawa S."/>
            <person name="Ichikawa Y."/>
            <person name="Idonuma A."/>
            <person name="Iijima M."/>
            <person name="Ikeda M."/>
            <person name="Ikeno M."/>
            <person name="Ito K."/>
            <person name="Ito S."/>
            <person name="Ito T."/>
            <person name="Ito Y."/>
            <person name="Ito Y."/>
            <person name="Iwabuchi A."/>
            <person name="Kamiya K."/>
            <person name="Karasawa W."/>
            <person name="Kurita K."/>
            <person name="Katagiri S."/>
            <person name="Kikuta A."/>
            <person name="Kobayashi H."/>
            <person name="Kobayashi N."/>
            <person name="Machita K."/>
            <person name="Maehara T."/>
            <person name="Masukawa M."/>
            <person name="Mizubayashi T."/>
            <person name="Mukai Y."/>
            <person name="Nagasaki H."/>
            <person name="Nagata Y."/>
            <person name="Naito S."/>
            <person name="Nakashima M."/>
            <person name="Nakama Y."/>
            <person name="Nakamichi Y."/>
            <person name="Nakamura M."/>
            <person name="Meguro A."/>
            <person name="Negishi M."/>
            <person name="Ohta I."/>
            <person name="Ohta T."/>
            <person name="Okamoto M."/>
            <person name="Ono N."/>
            <person name="Saji S."/>
            <person name="Sakaguchi M."/>
            <person name="Sakai K."/>
            <person name="Shibata M."/>
            <person name="Shimokawa T."/>
            <person name="Song J."/>
            <person name="Takazaki Y."/>
            <person name="Terasawa K."/>
            <person name="Tsugane M."/>
            <person name="Tsuji K."/>
            <person name="Ueda S."/>
            <person name="Waki K."/>
            <person name="Yamagata H."/>
            <person name="Yamamoto M."/>
            <person name="Yamamoto S."/>
            <person name="Yamane H."/>
            <person name="Yoshiki S."/>
            <person name="Yoshihara R."/>
            <person name="Yukawa K."/>
            <person name="Zhong H."/>
            <person name="Yano M."/>
            <person name="Yuan Q."/>
            <person name="Ouyang S."/>
            <person name="Liu J."/>
            <person name="Jones K.M."/>
            <person name="Gansberger K."/>
            <person name="Moffat K."/>
            <person name="Hill J."/>
            <person name="Bera J."/>
            <person name="Fadrosh D."/>
            <person name="Jin S."/>
            <person name="Johri S."/>
            <person name="Kim M."/>
            <person name="Overton L."/>
            <person name="Reardon M."/>
            <person name="Tsitrin T."/>
            <person name="Vuong H."/>
            <person name="Weaver B."/>
            <person name="Ciecko A."/>
            <person name="Tallon L."/>
            <person name="Jackson J."/>
            <person name="Pai G."/>
            <person name="Aken S.V."/>
            <person name="Utterback T."/>
            <person name="Reidmuller S."/>
            <person name="Feldblyum T."/>
            <person name="Hsiao J."/>
            <person name="Zismann V."/>
            <person name="Iobst S."/>
            <person name="de Vazeille A.R."/>
            <person name="Buell C.R."/>
            <person name="Ying K."/>
            <person name="Li Y."/>
            <person name="Lu T."/>
            <person name="Huang Y."/>
            <person name="Zhao Q."/>
            <person name="Feng Q."/>
            <person name="Zhang L."/>
            <person name="Zhu J."/>
            <person name="Weng Q."/>
            <person name="Mu J."/>
            <person name="Lu Y."/>
            <person name="Fan D."/>
            <person name="Liu Y."/>
            <person name="Guan J."/>
            <person name="Zhang Y."/>
            <person name="Yu S."/>
            <person name="Liu X."/>
            <person name="Zhang Y."/>
            <person name="Hong G."/>
            <person name="Han B."/>
            <person name="Choisne N."/>
            <person name="Demange N."/>
            <person name="Orjeda G."/>
            <person name="Samain S."/>
            <person name="Cattolico L."/>
            <person name="Pelletier E."/>
            <person name="Couloux A."/>
            <person name="Segurens B."/>
            <person name="Wincker P."/>
            <person name="D'Hont A."/>
            <person name="Scarpelli C."/>
            <person name="Weissenbach J."/>
            <person name="Salanoubat M."/>
            <person name="Quetier F."/>
            <person name="Yu Y."/>
            <person name="Kim H.R."/>
            <person name="Rambo T."/>
            <person name="Currie J."/>
            <person name="Collura K."/>
            <person name="Luo M."/>
            <person name="Yang T."/>
            <person name="Ammiraju J.S.S."/>
            <person name="Engler F."/>
            <person name="Soderlund C."/>
            <person name="Wing R.A."/>
            <person name="Palmer L.E."/>
            <person name="de la Bastide M."/>
            <person name="Spiegel L."/>
            <person name="Nascimento L."/>
            <person name="Zutavern T."/>
            <person name="O'Shaughnessy A."/>
            <person name="Dike S."/>
            <person name="Dedhia N."/>
            <person name="Preston R."/>
            <person name="Balija V."/>
            <person name="McCombie W.R."/>
            <person name="Chow T."/>
            <person name="Chen H."/>
            <person name="Chung M."/>
            <person name="Chen C."/>
            <person name="Shaw J."/>
            <person name="Wu H."/>
            <person name="Hsiao K."/>
            <person name="Chao Y."/>
            <person name="Chu M."/>
            <person name="Cheng C."/>
            <person name="Hour A."/>
            <person name="Lee P."/>
            <person name="Lin S."/>
            <person name="Lin Y."/>
            <person name="Liou J."/>
            <person name="Liu S."/>
            <person name="Hsing Y."/>
            <person name="Raghuvanshi S."/>
            <person name="Mohanty A."/>
            <person name="Bharti A.K."/>
            <person name="Gaur A."/>
            <person name="Gupta V."/>
            <person name="Kumar D."/>
            <person name="Ravi V."/>
            <person name="Vij S."/>
            <person name="Kapur A."/>
            <person name="Khurana P."/>
            <person name="Khurana P."/>
            <person name="Khurana J.P."/>
            <person name="Tyagi A.K."/>
            <person name="Gaikwad K."/>
            <person name="Singh A."/>
            <person name="Dalal V."/>
            <person name="Srivastava S."/>
            <person name="Dixit A."/>
            <person name="Pal A.K."/>
            <person name="Ghazi I.A."/>
            <person name="Yadav M."/>
            <person name="Pandit A."/>
            <person name="Bhargava A."/>
            <person name="Sureshbabu K."/>
            <person name="Batra K."/>
            <person name="Sharma T.R."/>
            <person name="Mohapatra T."/>
            <person name="Singh N.K."/>
            <person name="Messing J."/>
            <person name="Nelson A.B."/>
            <person name="Fuks G."/>
            <person name="Kavchok S."/>
            <person name="Keizer G."/>
            <person name="Linton E."/>
            <person name="Llaca V."/>
            <person name="Song R."/>
            <person name="Tanyolac B."/>
            <person name="Young S."/>
            <person name="Ho-Il K."/>
            <person name="Hahn J.H."/>
            <person name="Sangsakoo G."/>
            <person name="Vanavichit A."/>
            <person name="de Mattos Luiz.A.T."/>
            <person name="Zimmer P.D."/>
            <person name="Malone G."/>
            <person name="Dellagostin O."/>
            <person name="de Oliveira A.C."/>
            <person name="Bevan M."/>
            <person name="Bancroft I."/>
            <person name="Minx P."/>
            <person name="Cordum H."/>
            <person name="Wilson R."/>
            <person name="Cheng Z."/>
            <person name="Jin W."/>
            <person name="Jiang J."/>
            <person name="Leong S.A."/>
            <person name="Iwama H."/>
            <person name="Gojobori T."/>
            <person name="Itoh T."/>
            <person name="Niimura Y."/>
            <person name="Fujii Y."/>
            <person name="Habara T."/>
            <person name="Sakai H."/>
            <person name="Sato Y."/>
            <person name="Wilson G."/>
            <person name="Kumar K."/>
            <person name="McCouch S."/>
            <person name="Juretic N."/>
            <person name="Hoen D."/>
            <person name="Wright S."/>
            <person name="Bruskiewich R."/>
            <person name="Bureau T."/>
            <person name="Miyao A."/>
            <person name="Hirochika H."/>
            <person name="Nishikawa T."/>
            <person name="Kadowaki K."/>
            <person name="Sugiura M."/>
            <person name="Burr B."/>
            <person name="Sasaki T."/>
        </authorList>
    </citation>
    <scope>NUCLEOTIDE SEQUENCE [LARGE SCALE GENOMIC DNA]</scope>
    <source>
        <strain evidence="3">cv. Nipponbare</strain>
    </source>
</reference>
<dbReference type="InterPro" id="IPR011676">
    <property type="entry name" value="DUF1618"/>
</dbReference>
<evidence type="ECO:0000259" key="1">
    <source>
        <dbReference type="Pfam" id="PF07762"/>
    </source>
</evidence>
<proteinExistence type="predicted"/>
<dbReference type="PANTHER" id="PTHR33074:SF76">
    <property type="entry name" value="OS11G0569701 PROTEIN"/>
    <property type="match status" value="1"/>
</dbReference>
<organism evidence="2 3">
    <name type="scientific">Oryza sativa subsp. japonica</name>
    <name type="common">Rice</name>
    <dbReference type="NCBI Taxonomy" id="39947"/>
    <lineage>
        <taxon>Eukaryota</taxon>
        <taxon>Viridiplantae</taxon>
        <taxon>Streptophyta</taxon>
        <taxon>Embryophyta</taxon>
        <taxon>Tracheophyta</taxon>
        <taxon>Spermatophyta</taxon>
        <taxon>Magnoliopsida</taxon>
        <taxon>Liliopsida</taxon>
        <taxon>Poales</taxon>
        <taxon>Poaceae</taxon>
        <taxon>BOP clade</taxon>
        <taxon>Oryzoideae</taxon>
        <taxon>Oryzeae</taxon>
        <taxon>Oryzinae</taxon>
        <taxon>Oryza</taxon>
        <taxon>Oryza sativa</taxon>
    </lineage>
</organism>
<feature type="domain" description="DUF1618" evidence="1">
    <location>
        <begin position="4"/>
        <end position="148"/>
    </location>
</feature>
<dbReference type="EMBL" id="AP014967">
    <property type="protein sequence ID" value="BAT12900.1"/>
    <property type="molecule type" value="Genomic_DNA"/>
</dbReference>
<dbReference type="STRING" id="39947.A0A0P0XZT3"/>
<dbReference type="PaxDb" id="39947-A0A0P0XZT3"/>
<protein>
    <submittedName>
        <fullName evidence="2">Os11g0174700 protein</fullName>
    </submittedName>
</protein>